<sequence>MASYTTGANPALGNAAAALSILTAALSTFSTTDVSGLPTSLALSSLSAPHVSRTSQPPNASEIRPTTTKATALPSSYNDQHSDTSTGTMSAPTAAAAPMPSAFNGGVIPSLATIGTVIVLTGDGYTITAAVPTANTDALAIGGGPTVTVGGEAATMSDATYSLASSGALQIIANESTATVVQSTYGSGQTLLSVTMSTSQSIPTVVTMTATQSSETSSGSITMDTASPPTMAATPTTSTSTSTQGSAGQRNHVMWSVGVIALFGAVAWAL</sequence>
<dbReference type="GeneID" id="27904447"/>
<evidence type="ECO:0000256" key="1">
    <source>
        <dbReference type="SAM" id="MobiDB-lite"/>
    </source>
</evidence>
<dbReference type="AlphaFoldDB" id="M3CWV3"/>
<evidence type="ECO:0000313" key="3">
    <source>
        <dbReference type="Proteomes" id="UP000016931"/>
    </source>
</evidence>
<dbReference type="HOGENOM" id="CLU_1031208_0_0_1"/>
<organism evidence="2 3">
    <name type="scientific">Sphaerulina musiva (strain SO2202)</name>
    <name type="common">Poplar stem canker fungus</name>
    <name type="synonym">Septoria musiva</name>
    <dbReference type="NCBI Taxonomy" id="692275"/>
    <lineage>
        <taxon>Eukaryota</taxon>
        <taxon>Fungi</taxon>
        <taxon>Dikarya</taxon>
        <taxon>Ascomycota</taxon>
        <taxon>Pezizomycotina</taxon>
        <taxon>Dothideomycetes</taxon>
        <taxon>Dothideomycetidae</taxon>
        <taxon>Mycosphaerellales</taxon>
        <taxon>Mycosphaerellaceae</taxon>
        <taxon>Sphaerulina</taxon>
    </lineage>
</organism>
<dbReference type="OrthoDB" id="3646089at2759"/>
<accession>M3CWV3</accession>
<keyword evidence="3" id="KW-1185">Reference proteome</keyword>
<dbReference type="EMBL" id="KB456271">
    <property type="protein sequence ID" value="EMF08597.1"/>
    <property type="molecule type" value="Genomic_DNA"/>
</dbReference>
<proteinExistence type="predicted"/>
<gene>
    <name evidence="2" type="ORF">SEPMUDRAFT_152216</name>
</gene>
<protein>
    <submittedName>
        <fullName evidence="2">Uncharacterized protein</fullName>
    </submittedName>
</protein>
<feature type="compositionally biased region" description="Polar residues" evidence="1">
    <location>
        <begin position="52"/>
        <end position="79"/>
    </location>
</feature>
<evidence type="ECO:0000313" key="2">
    <source>
        <dbReference type="EMBL" id="EMF08597.1"/>
    </source>
</evidence>
<dbReference type="Proteomes" id="UP000016931">
    <property type="component" value="Unassembled WGS sequence"/>
</dbReference>
<feature type="region of interest" description="Disordered" evidence="1">
    <location>
        <begin position="47"/>
        <end position="92"/>
    </location>
</feature>
<feature type="compositionally biased region" description="Polar residues" evidence="1">
    <location>
        <begin position="210"/>
        <end position="221"/>
    </location>
</feature>
<feature type="region of interest" description="Disordered" evidence="1">
    <location>
        <begin position="210"/>
        <end position="248"/>
    </location>
</feature>
<reference evidence="2 3" key="1">
    <citation type="journal article" date="2012" name="PLoS Pathog.">
        <title>Diverse lifestyles and strategies of plant pathogenesis encoded in the genomes of eighteen Dothideomycetes fungi.</title>
        <authorList>
            <person name="Ohm R.A."/>
            <person name="Feau N."/>
            <person name="Henrissat B."/>
            <person name="Schoch C.L."/>
            <person name="Horwitz B.A."/>
            <person name="Barry K.W."/>
            <person name="Condon B.J."/>
            <person name="Copeland A.C."/>
            <person name="Dhillon B."/>
            <person name="Glaser F."/>
            <person name="Hesse C.N."/>
            <person name="Kosti I."/>
            <person name="LaButti K."/>
            <person name="Lindquist E.A."/>
            <person name="Lucas S."/>
            <person name="Salamov A.A."/>
            <person name="Bradshaw R.E."/>
            <person name="Ciuffetti L."/>
            <person name="Hamelin R.C."/>
            <person name="Kema G.H.J."/>
            <person name="Lawrence C."/>
            <person name="Scott J.A."/>
            <person name="Spatafora J.W."/>
            <person name="Turgeon B.G."/>
            <person name="de Wit P.J.G.M."/>
            <person name="Zhong S."/>
            <person name="Goodwin S.B."/>
            <person name="Grigoriev I.V."/>
        </authorList>
    </citation>
    <scope>NUCLEOTIDE SEQUENCE [LARGE SCALE GENOMIC DNA]</scope>
    <source>
        <strain evidence="2 3">SO2202</strain>
    </source>
</reference>
<feature type="compositionally biased region" description="Low complexity" evidence="1">
    <location>
        <begin position="222"/>
        <end position="243"/>
    </location>
</feature>
<dbReference type="RefSeq" id="XP_016756718.1">
    <property type="nucleotide sequence ID" value="XM_016907310.1"/>
</dbReference>
<name>M3CWV3_SPHMS</name>